<name>A0A8T4GJ60_9EURY</name>
<gene>
    <name evidence="2" type="ORF">J2751_002082</name>
</gene>
<accession>A0A8T4GJ60</accession>
<organism evidence="2 3">
    <name type="scientific">Halorubrum alkaliphilum</name>
    <dbReference type="NCBI Taxonomy" id="261290"/>
    <lineage>
        <taxon>Archaea</taxon>
        <taxon>Methanobacteriati</taxon>
        <taxon>Methanobacteriota</taxon>
        <taxon>Stenosarchaea group</taxon>
        <taxon>Halobacteria</taxon>
        <taxon>Halobacteriales</taxon>
        <taxon>Haloferacaceae</taxon>
        <taxon>Halorubrum</taxon>
    </lineage>
</organism>
<keyword evidence="3" id="KW-1185">Reference proteome</keyword>
<dbReference type="EMBL" id="JAGGKQ010000015">
    <property type="protein sequence ID" value="MBP1923045.1"/>
    <property type="molecule type" value="Genomic_DNA"/>
</dbReference>
<comment type="caution">
    <text evidence="2">The sequence shown here is derived from an EMBL/GenBank/DDBJ whole genome shotgun (WGS) entry which is preliminary data.</text>
</comment>
<protein>
    <submittedName>
        <fullName evidence="2">Uncharacterized protein</fullName>
    </submittedName>
</protein>
<sequence length="228" mass="25178">MARMAFCTPVDRNGGTNGEGGLNRRRRVRRDMREDDLATRVVDHYAAAHDDPAVRLEEPYDAEGRRGVVDVYVRRRTPEPVDAVIELKSDTAVRRATGANEVLRQFRRMERYFHADDAHRLEPKLGRDGPAARYLLLFAPTPTCVHHVATNRTLYGSVDTAGSAGSVTTESVVAFLTGLDGDPEDLGVLSMNGDAAFGSRAFLDAVPDDSRLAESLRRVDDDVIDPEQ</sequence>
<feature type="region of interest" description="Disordered" evidence="1">
    <location>
        <begin position="1"/>
        <end position="22"/>
    </location>
</feature>
<evidence type="ECO:0000313" key="3">
    <source>
        <dbReference type="Proteomes" id="UP000823588"/>
    </source>
</evidence>
<evidence type="ECO:0000256" key="1">
    <source>
        <dbReference type="SAM" id="MobiDB-lite"/>
    </source>
</evidence>
<dbReference type="Pfam" id="PF26437">
    <property type="entry name" value="PDDEXK_18"/>
    <property type="match status" value="1"/>
</dbReference>
<dbReference type="InterPro" id="IPR058984">
    <property type="entry name" value="PDDEXK-like_halobact"/>
</dbReference>
<dbReference type="Proteomes" id="UP000823588">
    <property type="component" value="Unassembled WGS sequence"/>
</dbReference>
<dbReference type="AlphaFoldDB" id="A0A8T4GJ60"/>
<reference evidence="2" key="1">
    <citation type="submission" date="2021-03" db="EMBL/GenBank/DDBJ databases">
        <title>Genomic Encyclopedia of Type Strains, Phase IV (KMG-IV): sequencing the most valuable type-strain genomes for metagenomic binning, comparative biology and taxonomic classification.</title>
        <authorList>
            <person name="Goeker M."/>
        </authorList>
    </citation>
    <scope>NUCLEOTIDE SEQUENCE</scope>
    <source>
        <strain evidence="2">DSM 23564</strain>
    </source>
</reference>
<evidence type="ECO:0000313" key="2">
    <source>
        <dbReference type="EMBL" id="MBP1923045.1"/>
    </source>
</evidence>
<proteinExistence type="predicted"/>